<dbReference type="Proteomes" id="UP000663855">
    <property type="component" value="Unassembled WGS sequence"/>
</dbReference>
<dbReference type="InterPro" id="IPR012338">
    <property type="entry name" value="Beta-lactam/transpept-like"/>
</dbReference>
<gene>
    <name evidence="3" type="ORF">BYL167_LOCUS12579</name>
    <name evidence="2" type="ORF">CJN711_LOCUS19593</name>
</gene>
<evidence type="ECO:0000313" key="4">
    <source>
        <dbReference type="Proteomes" id="UP000663855"/>
    </source>
</evidence>
<dbReference type="Pfam" id="PF00144">
    <property type="entry name" value="Beta-lactamase"/>
    <property type="match status" value="1"/>
</dbReference>
<dbReference type="Gene3D" id="3.40.710.10">
    <property type="entry name" value="DD-peptidase/beta-lactamase superfamily"/>
    <property type="match status" value="1"/>
</dbReference>
<feature type="domain" description="Beta-lactamase-related" evidence="1">
    <location>
        <begin position="18"/>
        <end position="102"/>
    </location>
</feature>
<dbReference type="InterPro" id="IPR052907">
    <property type="entry name" value="Beta-lactamase/esterase"/>
</dbReference>
<comment type="caution">
    <text evidence="2">The sequence shown here is derived from an EMBL/GenBank/DDBJ whole genome shotgun (WGS) entry which is preliminary data.</text>
</comment>
<reference evidence="2" key="1">
    <citation type="submission" date="2021-02" db="EMBL/GenBank/DDBJ databases">
        <authorList>
            <person name="Nowell W R."/>
        </authorList>
    </citation>
    <scope>NUCLEOTIDE SEQUENCE</scope>
</reference>
<proteinExistence type="predicted"/>
<protein>
    <recommendedName>
        <fullName evidence="1">Beta-lactamase-related domain-containing protein</fullName>
    </recommendedName>
</protein>
<evidence type="ECO:0000313" key="3">
    <source>
        <dbReference type="EMBL" id="CAF3980408.1"/>
    </source>
</evidence>
<dbReference type="SUPFAM" id="SSF56601">
    <property type="entry name" value="beta-lactamase/transpeptidase-like"/>
    <property type="match status" value="1"/>
</dbReference>
<accession>A0A815HPD3</accession>
<name>A0A815HPD3_9BILA</name>
<evidence type="ECO:0000313" key="2">
    <source>
        <dbReference type="EMBL" id="CAF1354399.1"/>
    </source>
</evidence>
<dbReference type="EMBL" id="CAJNOV010009192">
    <property type="protein sequence ID" value="CAF1354399.1"/>
    <property type="molecule type" value="Genomic_DNA"/>
</dbReference>
<dbReference type="PANTHER" id="PTHR43319">
    <property type="entry name" value="BETA-LACTAMASE-RELATED"/>
    <property type="match status" value="1"/>
</dbReference>
<dbReference type="AlphaFoldDB" id="A0A815HPD3"/>
<dbReference type="EMBL" id="CAJOBH010004178">
    <property type="protein sequence ID" value="CAF3980408.1"/>
    <property type="molecule type" value="Genomic_DNA"/>
</dbReference>
<organism evidence="2 4">
    <name type="scientific">Rotaria magnacalcarata</name>
    <dbReference type="NCBI Taxonomy" id="392030"/>
    <lineage>
        <taxon>Eukaryota</taxon>
        <taxon>Metazoa</taxon>
        <taxon>Spiralia</taxon>
        <taxon>Gnathifera</taxon>
        <taxon>Rotifera</taxon>
        <taxon>Eurotatoria</taxon>
        <taxon>Bdelloidea</taxon>
        <taxon>Philodinida</taxon>
        <taxon>Philodinidae</taxon>
        <taxon>Rotaria</taxon>
    </lineage>
</organism>
<dbReference type="Proteomes" id="UP000681967">
    <property type="component" value="Unassembled WGS sequence"/>
</dbReference>
<dbReference type="PANTHER" id="PTHR43319:SF3">
    <property type="entry name" value="BETA-LACTAMASE-RELATED DOMAIN-CONTAINING PROTEIN"/>
    <property type="match status" value="1"/>
</dbReference>
<sequence>MKDRCDYDCNVIRSLYVCAKGLVVTAVVLCVQRGLLDYSTPVRKYWFEYGQYGKENTTVADMVSTSCWIAIPFELVLNWTAIVHILEQRKPEWSPGTAYGYHG</sequence>
<evidence type="ECO:0000259" key="1">
    <source>
        <dbReference type="Pfam" id="PF00144"/>
    </source>
</evidence>
<dbReference type="InterPro" id="IPR001466">
    <property type="entry name" value="Beta-lactam-related"/>
</dbReference>